<evidence type="ECO:0000313" key="2">
    <source>
        <dbReference type="EMBL" id="MBB3061706.1"/>
    </source>
</evidence>
<dbReference type="Proteomes" id="UP000535937">
    <property type="component" value="Unassembled WGS sequence"/>
</dbReference>
<name>A0A7W4Z9L8_9GAMM</name>
<reference evidence="2 3" key="1">
    <citation type="submission" date="2020-08" db="EMBL/GenBank/DDBJ databases">
        <title>Genomic Encyclopedia of Type Strains, Phase III (KMG-III): the genomes of soil and plant-associated and newly described type strains.</title>
        <authorList>
            <person name="Whitman W."/>
        </authorList>
    </citation>
    <scope>NUCLEOTIDE SEQUENCE [LARGE SCALE GENOMIC DNA]</scope>
    <source>
        <strain evidence="2 3">CECT 8799</strain>
    </source>
</reference>
<evidence type="ECO:0000313" key="3">
    <source>
        <dbReference type="Proteomes" id="UP000535937"/>
    </source>
</evidence>
<evidence type="ECO:0000259" key="1">
    <source>
        <dbReference type="Pfam" id="PF02627"/>
    </source>
</evidence>
<dbReference type="RefSeq" id="WP_183460366.1">
    <property type="nucleotide sequence ID" value="NZ_JACHWZ010000011.1"/>
</dbReference>
<dbReference type="SUPFAM" id="SSF69118">
    <property type="entry name" value="AhpD-like"/>
    <property type="match status" value="1"/>
</dbReference>
<dbReference type="AlphaFoldDB" id="A0A7W4Z9L8"/>
<dbReference type="PANTHER" id="PTHR35446:SF2">
    <property type="entry name" value="CARBOXYMUCONOLACTONE DECARBOXYLASE-LIKE DOMAIN-CONTAINING PROTEIN"/>
    <property type="match status" value="1"/>
</dbReference>
<dbReference type="Gene3D" id="1.20.1290.10">
    <property type="entry name" value="AhpD-like"/>
    <property type="match status" value="1"/>
</dbReference>
<keyword evidence="2" id="KW-0560">Oxidoreductase</keyword>
<dbReference type="GO" id="GO:0051920">
    <property type="term" value="F:peroxiredoxin activity"/>
    <property type="evidence" value="ECO:0007669"/>
    <property type="project" value="InterPro"/>
</dbReference>
<feature type="domain" description="Carboxymuconolactone decarboxylase-like" evidence="1">
    <location>
        <begin position="41"/>
        <end position="101"/>
    </location>
</feature>
<keyword evidence="3" id="KW-1185">Reference proteome</keyword>
<comment type="caution">
    <text evidence="2">The sequence shown here is derived from an EMBL/GenBank/DDBJ whole genome shotgun (WGS) entry which is preliminary data.</text>
</comment>
<keyword evidence="2" id="KW-0575">Peroxidase</keyword>
<protein>
    <submittedName>
        <fullName evidence="2">Putative peroxidase-related enzyme</fullName>
    </submittedName>
</protein>
<gene>
    <name evidence="2" type="ORF">FHS09_002546</name>
</gene>
<dbReference type="Gene3D" id="1.20.5.810">
    <property type="entry name" value="AhpD-like"/>
    <property type="match status" value="1"/>
</dbReference>
<dbReference type="InterPro" id="IPR029032">
    <property type="entry name" value="AhpD-like"/>
</dbReference>
<accession>A0A7W4Z9L8</accession>
<dbReference type="PANTHER" id="PTHR35446">
    <property type="entry name" value="SI:CH211-175M2.5"/>
    <property type="match status" value="1"/>
</dbReference>
<proteinExistence type="predicted"/>
<dbReference type="EMBL" id="JACHWZ010000011">
    <property type="protein sequence ID" value="MBB3061706.1"/>
    <property type="molecule type" value="Genomic_DNA"/>
</dbReference>
<dbReference type="Pfam" id="PF02627">
    <property type="entry name" value="CMD"/>
    <property type="match status" value="1"/>
</dbReference>
<sequence length="174" mass="19619">MSRIPLVKDPEDEEVRAVFAEIEDELGSVPDLFRAYAHHPALLKANWDKFKALMLHGCLSAQLKEGIALVVSADNRCDYSIYFHSITLQELGVDPKEVLRIRSYPEHVHYPPGEHELFDLARHANIAPYDHGERLLDAARDVGVSNKEVVEALGVMEMTAGFNRFADMLGLEHE</sequence>
<dbReference type="InterPro" id="IPR003779">
    <property type="entry name" value="CMD-like"/>
</dbReference>
<organism evidence="2 3">
    <name type="scientific">Microbulbifer rhizosphaerae</name>
    <dbReference type="NCBI Taxonomy" id="1562603"/>
    <lineage>
        <taxon>Bacteria</taxon>
        <taxon>Pseudomonadati</taxon>
        <taxon>Pseudomonadota</taxon>
        <taxon>Gammaproteobacteria</taxon>
        <taxon>Cellvibrionales</taxon>
        <taxon>Microbulbiferaceae</taxon>
        <taxon>Microbulbifer</taxon>
    </lineage>
</organism>